<comment type="caution">
    <text evidence="1">The sequence shown here is derived from an EMBL/GenBank/DDBJ whole genome shotgun (WGS) entry which is preliminary data.</text>
</comment>
<evidence type="ECO:0000313" key="3">
    <source>
        <dbReference type="EMBL" id="CAI9953504.1"/>
    </source>
</evidence>
<dbReference type="EMBL" id="CATOUU010000736">
    <property type="protein sequence ID" value="CAI9945033.1"/>
    <property type="molecule type" value="Genomic_DNA"/>
</dbReference>
<sequence>MRISANVQFLTQVRVVTCLQYNHSLSNQYSHIVSRKEQYHIRVENFKIKESEVVDAIKELDASKSCGASGLSNKIIKKLVNNGRFIQILASAFETLINDPKQMSQILPIFEFRVTLVPKDDGSSRPLAINETMINVLQKIMLKRKDMLPHNFCDEVHTMHADAMLSCKIAGKTLSNRNIILSIDLASAYNNLTTEANINGMELQGVPQQIQLFVIGCYRHDISVKLH</sequence>
<dbReference type="AlphaFoldDB" id="A0AA86TP80"/>
<name>A0AA86TP80_9EUKA</name>
<reference evidence="4 7" key="2">
    <citation type="submission" date="2024-07" db="EMBL/GenBank/DDBJ databases">
        <authorList>
            <person name="Akdeniz Z."/>
        </authorList>
    </citation>
    <scope>NUCLEOTIDE SEQUENCE [LARGE SCALE GENOMIC DNA]</scope>
</reference>
<evidence type="ECO:0000313" key="5">
    <source>
        <dbReference type="EMBL" id="CAL6082553.1"/>
    </source>
</evidence>
<dbReference type="EMBL" id="CAXDID020000365">
    <property type="protein sequence ID" value="CAL6082553.1"/>
    <property type="molecule type" value="Genomic_DNA"/>
</dbReference>
<reference evidence="1" key="1">
    <citation type="submission" date="2023-06" db="EMBL/GenBank/DDBJ databases">
        <authorList>
            <person name="Kurt Z."/>
        </authorList>
    </citation>
    <scope>NUCLEOTIDE SEQUENCE</scope>
</reference>
<accession>A0AA86TP80</accession>
<protein>
    <submittedName>
        <fullName evidence="1">Putative</fullName>
    </submittedName>
</protein>
<proteinExistence type="predicted"/>
<gene>
    <name evidence="2" type="ORF">HINF_LOCUS32678</name>
    <name evidence="3" type="ORF">HINF_LOCUS41149</name>
    <name evidence="4" type="ORF">HINF_LOCUS52624</name>
    <name evidence="5" type="ORF">HINF_LOCUS61302</name>
    <name evidence="6" type="ORF">HINF_LOCUS68475</name>
    <name evidence="1" type="ORF">HINF_LOCUS9467</name>
</gene>
<dbReference type="EMBL" id="CATOUU010000839">
    <property type="protein sequence ID" value="CAI9953504.1"/>
    <property type="molecule type" value="Genomic_DNA"/>
</dbReference>
<dbReference type="Proteomes" id="UP001642409">
    <property type="component" value="Unassembled WGS sequence"/>
</dbReference>
<dbReference type="EMBL" id="CATOUU010000233">
    <property type="protein sequence ID" value="CAI9921822.1"/>
    <property type="molecule type" value="Genomic_DNA"/>
</dbReference>
<dbReference type="EMBL" id="CAXDID020000486">
    <property type="protein sequence ID" value="CAL6096531.1"/>
    <property type="molecule type" value="Genomic_DNA"/>
</dbReference>
<keyword evidence="7" id="KW-1185">Reference proteome</keyword>
<evidence type="ECO:0000313" key="6">
    <source>
        <dbReference type="EMBL" id="CAL6096531.1"/>
    </source>
</evidence>
<evidence type="ECO:0000313" key="1">
    <source>
        <dbReference type="EMBL" id="CAI9921822.1"/>
    </source>
</evidence>
<organism evidence="1">
    <name type="scientific">Hexamita inflata</name>
    <dbReference type="NCBI Taxonomy" id="28002"/>
    <lineage>
        <taxon>Eukaryota</taxon>
        <taxon>Metamonada</taxon>
        <taxon>Diplomonadida</taxon>
        <taxon>Hexamitidae</taxon>
        <taxon>Hexamitinae</taxon>
        <taxon>Hexamita</taxon>
    </lineage>
</organism>
<evidence type="ECO:0000313" key="4">
    <source>
        <dbReference type="EMBL" id="CAL6066713.1"/>
    </source>
</evidence>
<dbReference type="EMBL" id="CAXDID020000263">
    <property type="protein sequence ID" value="CAL6066713.1"/>
    <property type="molecule type" value="Genomic_DNA"/>
</dbReference>
<evidence type="ECO:0000313" key="7">
    <source>
        <dbReference type="Proteomes" id="UP001642409"/>
    </source>
</evidence>
<evidence type="ECO:0000313" key="2">
    <source>
        <dbReference type="EMBL" id="CAI9945033.1"/>
    </source>
</evidence>